<feature type="region of interest" description="Disordered" evidence="1">
    <location>
        <begin position="31"/>
        <end position="60"/>
    </location>
</feature>
<sequence length="168" mass="17883">PVLAKPPKPHGLYCKRKASVRGRSEVVGWPCAAAAPGSPPGRVSTANRPGHFFLSEGPNTDGMVRGILAPSVLDRPVCGRRERRKVGGELLHHHVYKQLSSRSSSSTASSSSSSTASASDETLLPDFMYLDLSNTSSNRDEKKTLQPLRQKTGGNKSAFKPGGSTTRA</sequence>
<protein>
    <submittedName>
        <fullName evidence="2">Uncharacterized protein</fullName>
    </submittedName>
</protein>
<feature type="non-terminal residue" evidence="2">
    <location>
        <position position="1"/>
    </location>
</feature>
<dbReference type="Proteomes" id="UP000266841">
    <property type="component" value="Unassembled WGS sequence"/>
</dbReference>
<evidence type="ECO:0000256" key="1">
    <source>
        <dbReference type="SAM" id="MobiDB-lite"/>
    </source>
</evidence>
<comment type="caution">
    <text evidence="2">The sequence shown here is derived from an EMBL/GenBank/DDBJ whole genome shotgun (WGS) entry which is preliminary data.</text>
</comment>
<feature type="region of interest" description="Disordered" evidence="1">
    <location>
        <begin position="96"/>
        <end position="168"/>
    </location>
</feature>
<gene>
    <name evidence="2" type="ORF">THAOC_00956</name>
</gene>
<accession>K0TI59</accession>
<evidence type="ECO:0000313" key="2">
    <source>
        <dbReference type="EMBL" id="EJK77225.1"/>
    </source>
</evidence>
<keyword evidence="3" id="KW-1185">Reference proteome</keyword>
<name>K0TI59_THAOC</name>
<dbReference type="AlphaFoldDB" id="K0TI59"/>
<reference evidence="2 3" key="1">
    <citation type="journal article" date="2012" name="Genome Biol.">
        <title>Genome and low-iron response of an oceanic diatom adapted to chronic iron limitation.</title>
        <authorList>
            <person name="Lommer M."/>
            <person name="Specht M."/>
            <person name="Roy A.S."/>
            <person name="Kraemer L."/>
            <person name="Andreson R."/>
            <person name="Gutowska M.A."/>
            <person name="Wolf J."/>
            <person name="Bergner S.V."/>
            <person name="Schilhabel M.B."/>
            <person name="Klostermeier U.C."/>
            <person name="Beiko R.G."/>
            <person name="Rosenstiel P."/>
            <person name="Hippler M."/>
            <person name="Laroche J."/>
        </authorList>
    </citation>
    <scope>NUCLEOTIDE SEQUENCE [LARGE SCALE GENOMIC DNA]</scope>
    <source>
        <strain evidence="2 3">CCMP1005</strain>
    </source>
</reference>
<dbReference type="EMBL" id="AGNL01001150">
    <property type="protein sequence ID" value="EJK77225.1"/>
    <property type="molecule type" value="Genomic_DNA"/>
</dbReference>
<feature type="compositionally biased region" description="Low complexity" evidence="1">
    <location>
        <begin position="100"/>
        <end position="119"/>
    </location>
</feature>
<organism evidence="2 3">
    <name type="scientific">Thalassiosira oceanica</name>
    <name type="common">Marine diatom</name>
    <dbReference type="NCBI Taxonomy" id="159749"/>
    <lineage>
        <taxon>Eukaryota</taxon>
        <taxon>Sar</taxon>
        <taxon>Stramenopiles</taxon>
        <taxon>Ochrophyta</taxon>
        <taxon>Bacillariophyta</taxon>
        <taxon>Coscinodiscophyceae</taxon>
        <taxon>Thalassiosirophycidae</taxon>
        <taxon>Thalassiosirales</taxon>
        <taxon>Thalassiosiraceae</taxon>
        <taxon>Thalassiosira</taxon>
    </lineage>
</organism>
<proteinExistence type="predicted"/>
<evidence type="ECO:0000313" key="3">
    <source>
        <dbReference type="Proteomes" id="UP000266841"/>
    </source>
</evidence>